<dbReference type="EMBL" id="JARWAO010000003">
    <property type="protein sequence ID" value="MDR5895643.1"/>
    <property type="molecule type" value="Genomic_DNA"/>
</dbReference>
<evidence type="ECO:0000256" key="6">
    <source>
        <dbReference type="ARBA" id="ARBA00022603"/>
    </source>
</evidence>
<name>A0ABU1GUD0_9GAMM</name>
<dbReference type="Gene3D" id="3.40.50.150">
    <property type="entry name" value="Vaccinia Virus protein VP39"/>
    <property type="match status" value="1"/>
</dbReference>
<dbReference type="RefSeq" id="WP_251589430.1">
    <property type="nucleotide sequence ID" value="NZ_JAMLJI010000001.1"/>
</dbReference>
<evidence type="ECO:0000256" key="7">
    <source>
        <dbReference type="ARBA" id="ARBA00022679"/>
    </source>
</evidence>
<reference evidence="10 11" key="1">
    <citation type="submission" date="2023-04" db="EMBL/GenBank/DDBJ databases">
        <title>A long-awaited taxogenomic arrangement of the family Halomonadaceae.</title>
        <authorList>
            <person name="De La Haba R."/>
            <person name="Chuvochina M."/>
            <person name="Wittouck S."/>
            <person name="Arahal D.R."/>
            <person name="Sanchez-Porro C."/>
            <person name="Hugenholtz P."/>
            <person name="Ventosa A."/>
        </authorList>
    </citation>
    <scope>NUCLEOTIDE SEQUENCE [LARGE SCALE GENOMIC DNA]</scope>
    <source>
        <strain evidence="10 11">DSM 22428</strain>
    </source>
</reference>
<evidence type="ECO:0000313" key="10">
    <source>
        <dbReference type="EMBL" id="MDR5895643.1"/>
    </source>
</evidence>
<dbReference type="InterPro" id="IPR025835">
    <property type="entry name" value="Thiopurine_S-MeTrfase"/>
</dbReference>
<evidence type="ECO:0000313" key="11">
    <source>
        <dbReference type="Proteomes" id="UP001269375"/>
    </source>
</evidence>
<comment type="catalytic activity">
    <reaction evidence="1 9">
        <text>S-adenosyl-L-methionine + a thiopurine = S-adenosyl-L-homocysteine + a thiopurine S-methylether.</text>
        <dbReference type="EC" id="2.1.1.67"/>
    </reaction>
</comment>
<comment type="similarity">
    <text evidence="3 9">Belongs to the class I-like SAM-binding methyltransferase superfamily. TPMT family.</text>
</comment>
<evidence type="ECO:0000256" key="8">
    <source>
        <dbReference type="ARBA" id="ARBA00022691"/>
    </source>
</evidence>
<feature type="binding site" evidence="9">
    <location>
        <position position="66"/>
    </location>
    <ligand>
        <name>S-adenosyl-L-methionine</name>
        <dbReference type="ChEBI" id="CHEBI:59789"/>
    </ligand>
</feature>
<keyword evidence="5 9" id="KW-0963">Cytoplasm</keyword>
<accession>A0ABU1GUD0</accession>
<sequence length="219" mass="24695">MTNDAWLSRWDEGRIGFNLESPHTGLTDYWSALALARHTRVLVPLCGKSVDMRWLAHQGHPVVGVELAQAALLQFTQGSDDDVEHVSRDGFKGIRQSGVEILCGDFFQFRRDHGGSFGAFYDRAALIALPPARRQRYAFHLAQLLPPGAVGLLITLEKTGEAIKHGPPFHVSRKELEHLFDANFERTWLGEFTAIDGEREDIWQLVRKGPVDDEIQVQR</sequence>
<dbReference type="PIRSF" id="PIRSF023956">
    <property type="entry name" value="Thiopurine_S-methyltransferase"/>
    <property type="match status" value="1"/>
</dbReference>
<dbReference type="PROSITE" id="PS51585">
    <property type="entry name" value="SAM_MT_TPMT"/>
    <property type="match status" value="1"/>
</dbReference>
<dbReference type="InterPro" id="IPR029063">
    <property type="entry name" value="SAM-dependent_MTases_sf"/>
</dbReference>
<dbReference type="SUPFAM" id="SSF53335">
    <property type="entry name" value="S-adenosyl-L-methionine-dependent methyltransferases"/>
    <property type="match status" value="1"/>
</dbReference>
<organism evidence="10 11">
    <name type="scientific">Larsenimonas suaedae</name>
    <dbReference type="NCBI Taxonomy" id="1851019"/>
    <lineage>
        <taxon>Bacteria</taxon>
        <taxon>Pseudomonadati</taxon>
        <taxon>Pseudomonadota</taxon>
        <taxon>Gammaproteobacteria</taxon>
        <taxon>Oceanospirillales</taxon>
        <taxon>Halomonadaceae</taxon>
        <taxon>Larsenimonas</taxon>
    </lineage>
</organism>
<keyword evidence="7 9" id="KW-0808">Transferase</keyword>
<evidence type="ECO:0000256" key="2">
    <source>
        <dbReference type="ARBA" id="ARBA00004496"/>
    </source>
</evidence>
<dbReference type="HAMAP" id="MF_00812">
    <property type="entry name" value="Thiopur_methtran"/>
    <property type="match status" value="1"/>
</dbReference>
<comment type="subcellular location">
    <subcellularLocation>
        <location evidence="2 9">Cytoplasm</location>
    </subcellularLocation>
</comment>
<protein>
    <recommendedName>
        <fullName evidence="4 9">Thiopurine S-methyltransferase</fullName>
        <ecNumber evidence="4 9">2.1.1.67</ecNumber>
    </recommendedName>
    <alternativeName>
        <fullName evidence="9">Thiopurine methyltransferase</fullName>
    </alternativeName>
</protein>
<feature type="binding site" evidence="9">
    <location>
        <position position="45"/>
    </location>
    <ligand>
        <name>S-adenosyl-L-methionine</name>
        <dbReference type="ChEBI" id="CHEBI:59789"/>
    </ligand>
</feature>
<dbReference type="Pfam" id="PF05724">
    <property type="entry name" value="TPMT"/>
    <property type="match status" value="1"/>
</dbReference>
<dbReference type="PANTHER" id="PTHR10259">
    <property type="entry name" value="THIOPURINE S-METHYLTRANSFERASE"/>
    <property type="match status" value="1"/>
</dbReference>
<evidence type="ECO:0000256" key="5">
    <source>
        <dbReference type="ARBA" id="ARBA00022490"/>
    </source>
</evidence>
<keyword evidence="8 9" id="KW-0949">S-adenosyl-L-methionine</keyword>
<feature type="binding site" evidence="9">
    <location>
        <position position="123"/>
    </location>
    <ligand>
        <name>S-adenosyl-L-methionine</name>
        <dbReference type="ChEBI" id="CHEBI:59789"/>
    </ligand>
</feature>
<keyword evidence="6 9" id="KW-0489">Methyltransferase</keyword>
<evidence type="ECO:0000256" key="3">
    <source>
        <dbReference type="ARBA" id="ARBA00008145"/>
    </source>
</evidence>
<dbReference type="PANTHER" id="PTHR10259:SF11">
    <property type="entry name" value="THIOPURINE S-METHYLTRANSFERASE"/>
    <property type="match status" value="1"/>
</dbReference>
<gene>
    <name evidence="9" type="primary">tpm</name>
    <name evidence="10" type="ORF">QC825_06105</name>
</gene>
<keyword evidence="11" id="KW-1185">Reference proteome</keyword>
<dbReference type="InterPro" id="IPR008854">
    <property type="entry name" value="TPMT"/>
</dbReference>
<dbReference type="EC" id="2.1.1.67" evidence="4 9"/>
<evidence type="ECO:0000256" key="9">
    <source>
        <dbReference type="HAMAP-Rule" id="MF_00812"/>
    </source>
</evidence>
<dbReference type="Proteomes" id="UP001269375">
    <property type="component" value="Unassembled WGS sequence"/>
</dbReference>
<feature type="binding site" evidence="9">
    <location>
        <position position="10"/>
    </location>
    <ligand>
        <name>S-adenosyl-L-methionine</name>
        <dbReference type="ChEBI" id="CHEBI:59789"/>
    </ligand>
</feature>
<proteinExistence type="inferred from homology"/>
<evidence type="ECO:0000256" key="4">
    <source>
        <dbReference type="ARBA" id="ARBA00011905"/>
    </source>
</evidence>
<evidence type="ECO:0000256" key="1">
    <source>
        <dbReference type="ARBA" id="ARBA00000903"/>
    </source>
</evidence>
<comment type="caution">
    <text evidence="10">The sequence shown here is derived from an EMBL/GenBank/DDBJ whole genome shotgun (WGS) entry which is preliminary data.</text>
</comment>